<accession>A0ACC0NND3</accession>
<comment type="caution">
    <text evidence="1">The sequence shown here is derived from an EMBL/GenBank/DDBJ whole genome shotgun (WGS) entry which is preliminary data.</text>
</comment>
<proteinExistence type="predicted"/>
<sequence length="213" mass="23367">MGEPGGSGRWSKERRRVCQRGNAAVFNDKTWRPDEACTAAIREATEFLVANEGGRRPVGAGRVAAAEVQIQWRRPMNGWVKINFDGGLDSQMKSSGIGIIIRDSCGRFQAARAIHFGHLMEPVIIEAMAARESLIFAQKLGMQKVHIEGDSQQVVNMIQRIGDFITSVGVLIVDVNRLKQEFVGMLASFVQRGGNLVAHAVPKIVVRESGVRS</sequence>
<name>A0ACC0NND3_RHOML</name>
<evidence type="ECO:0000313" key="1">
    <source>
        <dbReference type="EMBL" id="KAI8554304.1"/>
    </source>
</evidence>
<reference evidence="1" key="1">
    <citation type="submission" date="2022-02" db="EMBL/GenBank/DDBJ databases">
        <title>Plant Genome Project.</title>
        <authorList>
            <person name="Zhang R.-G."/>
        </authorList>
    </citation>
    <scope>NUCLEOTIDE SEQUENCE</scope>
    <source>
        <strain evidence="1">AT1</strain>
    </source>
</reference>
<dbReference type="EMBL" id="CM046392">
    <property type="protein sequence ID" value="KAI8554304.1"/>
    <property type="molecule type" value="Genomic_DNA"/>
</dbReference>
<organism evidence="1 2">
    <name type="scientific">Rhododendron molle</name>
    <name type="common">Chinese azalea</name>
    <name type="synonym">Azalea mollis</name>
    <dbReference type="NCBI Taxonomy" id="49168"/>
    <lineage>
        <taxon>Eukaryota</taxon>
        <taxon>Viridiplantae</taxon>
        <taxon>Streptophyta</taxon>
        <taxon>Embryophyta</taxon>
        <taxon>Tracheophyta</taxon>
        <taxon>Spermatophyta</taxon>
        <taxon>Magnoliopsida</taxon>
        <taxon>eudicotyledons</taxon>
        <taxon>Gunneridae</taxon>
        <taxon>Pentapetalae</taxon>
        <taxon>asterids</taxon>
        <taxon>Ericales</taxon>
        <taxon>Ericaceae</taxon>
        <taxon>Ericoideae</taxon>
        <taxon>Rhodoreae</taxon>
        <taxon>Rhododendron</taxon>
    </lineage>
</organism>
<keyword evidence="2" id="KW-1185">Reference proteome</keyword>
<protein>
    <submittedName>
        <fullName evidence="1">Uncharacterized protein</fullName>
    </submittedName>
</protein>
<evidence type="ECO:0000313" key="2">
    <source>
        <dbReference type="Proteomes" id="UP001062846"/>
    </source>
</evidence>
<gene>
    <name evidence="1" type="ORF">RHMOL_Rhmol05G0088400</name>
</gene>
<dbReference type="Proteomes" id="UP001062846">
    <property type="component" value="Chromosome 5"/>
</dbReference>